<evidence type="ECO:0000256" key="5">
    <source>
        <dbReference type="ARBA" id="ARBA00023163"/>
    </source>
</evidence>
<dbReference type="FunFam" id="3.30.730.10:FF:000001">
    <property type="entry name" value="Ethylene-responsive transcription factor 2"/>
    <property type="match status" value="1"/>
</dbReference>
<dbReference type="Gene3D" id="3.30.730.10">
    <property type="entry name" value="AP2/ERF domain"/>
    <property type="match status" value="1"/>
</dbReference>
<evidence type="ECO:0000256" key="8">
    <source>
        <dbReference type="SAM" id="MobiDB-lite"/>
    </source>
</evidence>
<dbReference type="InterPro" id="IPR036955">
    <property type="entry name" value="AP2/ERF_dom_sf"/>
</dbReference>
<dbReference type="InterPro" id="IPR016177">
    <property type="entry name" value="DNA-bd_dom_sf"/>
</dbReference>
<feature type="compositionally biased region" description="Low complexity" evidence="8">
    <location>
        <begin position="7"/>
        <end position="20"/>
    </location>
</feature>
<evidence type="ECO:0000256" key="2">
    <source>
        <dbReference type="ARBA" id="ARBA00023015"/>
    </source>
</evidence>
<protein>
    <recommendedName>
        <fullName evidence="9">AP2/ERF domain-containing protein</fullName>
    </recommendedName>
</protein>
<evidence type="ECO:0000256" key="3">
    <source>
        <dbReference type="ARBA" id="ARBA00023125"/>
    </source>
</evidence>
<feature type="domain" description="AP2/ERF" evidence="9">
    <location>
        <begin position="53"/>
        <end position="110"/>
    </location>
</feature>
<dbReference type="PANTHER" id="PTHR31839:SF42">
    <property type="entry name" value="DEHYDRATION-RESPONSIVE ELEMENT-BINDING PROTEIN 1F"/>
    <property type="match status" value="1"/>
</dbReference>
<dbReference type="PRINTS" id="PR00367">
    <property type="entry name" value="ETHRSPELEMNT"/>
</dbReference>
<dbReference type="CDD" id="cd00018">
    <property type="entry name" value="AP2"/>
    <property type="match status" value="1"/>
</dbReference>
<dbReference type="GO" id="GO:0005634">
    <property type="term" value="C:nucleus"/>
    <property type="evidence" value="ECO:0007669"/>
    <property type="project" value="UniProtKB-SubCell"/>
</dbReference>
<keyword evidence="6" id="KW-0539">Nucleus</keyword>
<dbReference type="GO" id="GO:0003700">
    <property type="term" value="F:DNA-binding transcription factor activity"/>
    <property type="evidence" value="ECO:0007669"/>
    <property type="project" value="InterPro"/>
</dbReference>
<dbReference type="InterPro" id="IPR001471">
    <property type="entry name" value="AP2/ERF_dom"/>
</dbReference>
<dbReference type="Proteomes" id="UP000541444">
    <property type="component" value="Unassembled WGS sequence"/>
</dbReference>
<dbReference type="InterPro" id="IPR045277">
    <property type="entry name" value="DRE1A-I"/>
</dbReference>
<evidence type="ECO:0000256" key="6">
    <source>
        <dbReference type="ARBA" id="ARBA00023242"/>
    </source>
</evidence>
<dbReference type="SMART" id="SM00380">
    <property type="entry name" value="AP2"/>
    <property type="match status" value="1"/>
</dbReference>
<dbReference type="GO" id="GO:0003677">
    <property type="term" value="F:DNA binding"/>
    <property type="evidence" value="ECO:0007669"/>
    <property type="project" value="UniProtKB-KW"/>
</dbReference>
<evidence type="ECO:0000313" key="11">
    <source>
        <dbReference type="Proteomes" id="UP000541444"/>
    </source>
</evidence>
<evidence type="ECO:0000256" key="1">
    <source>
        <dbReference type="ARBA" id="ARBA00004123"/>
    </source>
</evidence>
<reference evidence="10 11" key="1">
    <citation type="journal article" date="2020" name="IScience">
        <title>Genome Sequencing of the Endangered Kingdonia uniflora (Circaeasteraceae, Ranunculales) Reveals Potential Mechanisms of Evolutionary Specialization.</title>
        <authorList>
            <person name="Sun Y."/>
            <person name="Deng T."/>
            <person name="Zhang A."/>
            <person name="Moore M.J."/>
            <person name="Landis J.B."/>
            <person name="Lin N."/>
            <person name="Zhang H."/>
            <person name="Zhang X."/>
            <person name="Huang J."/>
            <person name="Zhang X."/>
            <person name="Sun H."/>
            <person name="Wang H."/>
        </authorList>
    </citation>
    <scope>NUCLEOTIDE SEQUENCE [LARGE SCALE GENOMIC DNA]</scope>
    <source>
        <strain evidence="10">TB1705</strain>
        <tissue evidence="10">Leaf</tissue>
    </source>
</reference>
<keyword evidence="3" id="KW-0238">DNA-binding</keyword>
<dbReference type="PANTHER" id="PTHR31839">
    <property type="entry name" value="DEHYDRATION-RESPONSIVE ELEMENT-BINDING PROTEIN 1D"/>
    <property type="match status" value="1"/>
</dbReference>
<organism evidence="10 11">
    <name type="scientific">Kingdonia uniflora</name>
    <dbReference type="NCBI Taxonomy" id="39325"/>
    <lineage>
        <taxon>Eukaryota</taxon>
        <taxon>Viridiplantae</taxon>
        <taxon>Streptophyta</taxon>
        <taxon>Embryophyta</taxon>
        <taxon>Tracheophyta</taxon>
        <taxon>Spermatophyta</taxon>
        <taxon>Magnoliopsida</taxon>
        <taxon>Ranunculales</taxon>
        <taxon>Circaeasteraceae</taxon>
        <taxon>Kingdonia</taxon>
    </lineage>
</organism>
<name>A0A7J7MC83_9MAGN</name>
<comment type="similarity">
    <text evidence="7">Belongs to the AP2/ERF transcription factor family. ERF subfamily.</text>
</comment>
<dbReference type="Pfam" id="PF00847">
    <property type="entry name" value="AP2"/>
    <property type="match status" value="1"/>
</dbReference>
<comment type="caution">
    <text evidence="10">The sequence shown here is derived from an EMBL/GenBank/DDBJ whole genome shotgun (WGS) entry which is preliminary data.</text>
</comment>
<gene>
    <name evidence="10" type="ORF">GIB67_023173</name>
</gene>
<dbReference type="OrthoDB" id="676764at2759"/>
<dbReference type="SUPFAM" id="SSF54171">
    <property type="entry name" value="DNA-binding domain"/>
    <property type="match status" value="1"/>
</dbReference>
<comment type="subcellular location">
    <subcellularLocation>
        <location evidence="1">Nucleus</location>
    </subcellularLocation>
</comment>
<keyword evidence="5" id="KW-0804">Transcription</keyword>
<evidence type="ECO:0000313" key="10">
    <source>
        <dbReference type="EMBL" id="KAF6152479.1"/>
    </source>
</evidence>
<dbReference type="EMBL" id="JACGCM010001627">
    <property type="protein sequence ID" value="KAF6152479.1"/>
    <property type="molecule type" value="Genomic_DNA"/>
</dbReference>
<dbReference type="AlphaFoldDB" id="A0A7J7MC83"/>
<sequence length="332" mass="36564">MEFQEDSSTPSSSSDHYSPPRVLTTEEYESHLASITPKRKAGRKKFRETRHPVYKGVRQRNGAKWVCEVREPHKKTRIWLGTFPTPEMAARAYDVAALALRGKSVPLNFPDSAWVLPRAKSSLAKDIQVAALEAAEAFRPVPCSPLSSSSSSNVEVQRVREEQLPSPLFLDEEALYNMPGLLTSMAEGLLLSPPMSCTVIADDEVWVALDQVESMKKLLAYQGKCLTEYQDLYDVMGEDGTNGERAQNVGQLVNDDNNDIVGNMDNINLASEAETILLTQDQSQRQYVSGAKSAYDFIYPSIDPEGATGASCPSRKTTSAGKRQGPGLLLLF</sequence>
<evidence type="ECO:0000256" key="7">
    <source>
        <dbReference type="ARBA" id="ARBA00024343"/>
    </source>
</evidence>
<dbReference type="PROSITE" id="PS51032">
    <property type="entry name" value="AP2_ERF"/>
    <property type="match status" value="1"/>
</dbReference>
<keyword evidence="4" id="KW-0010">Activator</keyword>
<evidence type="ECO:0000256" key="4">
    <source>
        <dbReference type="ARBA" id="ARBA00023159"/>
    </source>
</evidence>
<proteinExistence type="inferred from homology"/>
<keyword evidence="2" id="KW-0805">Transcription regulation</keyword>
<feature type="region of interest" description="Disordered" evidence="8">
    <location>
        <begin position="1"/>
        <end position="22"/>
    </location>
</feature>
<keyword evidence="11" id="KW-1185">Reference proteome</keyword>
<evidence type="ECO:0000259" key="9">
    <source>
        <dbReference type="PROSITE" id="PS51032"/>
    </source>
</evidence>
<accession>A0A7J7MC83</accession>